<dbReference type="InterPro" id="IPR005836">
    <property type="entry name" value="ADP_Glu_pyroP_CS"/>
</dbReference>
<evidence type="ECO:0000256" key="6">
    <source>
        <dbReference type="ARBA" id="ARBA00023277"/>
    </source>
</evidence>
<dbReference type="Proteomes" id="UP000253034">
    <property type="component" value="Unassembled WGS sequence"/>
</dbReference>
<keyword evidence="6" id="KW-0119">Carbohydrate metabolism</keyword>
<keyword evidence="9" id="KW-0548">Nucleotidyltransferase</keyword>
<dbReference type="SUPFAM" id="SSF53448">
    <property type="entry name" value="Nucleotide-diphospho-sugar transferases"/>
    <property type="match status" value="1"/>
</dbReference>
<proteinExistence type="inferred from homology"/>
<dbReference type="OrthoDB" id="9801810at2"/>
<evidence type="ECO:0000256" key="5">
    <source>
        <dbReference type="ARBA" id="ARBA00023056"/>
    </source>
</evidence>
<feature type="domain" description="Nucleotidyl transferase" evidence="7">
    <location>
        <begin position="6"/>
        <end position="258"/>
    </location>
</feature>
<dbReference type="AlphaFoldDB" id="A0A369BEI8"/>
<evidence type="ECO:0000256" key="2">
    <source>
        <dbReference type="ARBA" id="ARBA00022600"/>
    </source>
</evidence>
<dbReference type="GO" id="GO:0008878">
    <property type="term" value="F:glucose-1-phosphate adenylyltransferase activity"/>
    <property type="evidence" value="ECO:0007669"/>
    <property type="project" value="InterPro"/>
</dbReference>
<evidence type="ECO:0000313" key="9">
    <source>
        <dbReference type="EMBL" id="RCX18887.1"/>
    </source>
</evidence>
<dbReference type="GO" id="GO:0005524">
    <property type="term" value="F:ATP binding"/>
    <property type="evidence" value="ECO:0007669"/>
    <property type="project" value="UniProtKB-KW"/>
</dbReference>
<accession>A0A369BEI8</accession>
<dbReference type="InterPro" id="IPR056818">
    <property type="entry name" value="GlmU/GlgC-like_hexapep"/>
</dbReference>
<reference evidence="9 10" key="1">
    <citation type="submission" date="2018-07" db="EMBL/GenBank/DDBJ databases">
        <title>Genomic Encyclopedia of Type Strains, Phase IV (KMG-IV): sequencing the most valuable type-strain genomes for metagenomic binning, comparative biology and taxonomic classification.</title>
        <authorList>
            <person name="Goeker M."/>
        </authorList>
    </citation>
    <scope>NUCLEOTIDE SEQUENCE [LARGE SCALE GENOMIC DNA]</scope>
    <source>
        <strain evidence="9 10">DSM 27016</strain>
    </source>
</reference>
<dbReference type="GO" id="GO:0005978">
    <property type="term" value="P:glycogen biosynthetic process"/>
    <property type="evidence" value="ECO:0007669"/>
    <property type="project" value="UniProtKB-KW"/>
</dbReference>
<evidence type="ECO:0000256" key="3">
    <source>
        <dbReference type="ARBA" id="ARBA00022741"/>
    </source>
</evidence>
<dbReference type="PROSITE" id="PS00809">
    <property type="entry name" value="ADP_GLC_PYROPHOSPH_2"/>
    <property type="match status" value="1"/>
</dbReference>
<dbReference type="InterPro" id="IPR029044">
    <property type="entry name" value="Nucleotide-diphossugar_trans"/>
</dbReference>
<evidence type="ECO:0000313" key="10">
    <source>
        <dbReference type="Proteomes" id="UP000253034"/>
    </source>
</evidence>
<dbReference type="InterPro" id="IPR011831">
    <property type="entry name" value="ADP-Glc_PPase"/>
</dbReference>
<keyword evidence="4" id="KW-0067">ATP-binding</keyword>
<dbReference type="SUPFAM" id="SSF51161">
    <property type="entry name" value="Trimeric LpxA-like enzymes"/>
    <property type="match status" value="1"/>
</dbReference>
<dbReference type="Pfam" id="PF24894">
    <property type="entry name" value="Hexapep_GlmU"/>
    <property type="match status" value="1"/>
</dbReference>
<dbReference type="CDD" id="cd02508">
    <property type="entry name" value="ADP_Glucose_PP"/>
    <property type="match status" value="1"/>
</dbReference>
<dbReference type="Gene3D" id="2.160.10.10">
    <property type="entry name" value="Hexapeptide repeat proteins"/>
    <property type="match status" value="1"/>
</dbReference>
<dbReference type="PANTHER" id="PTHR43523:SF6">
    <property type="entry name" value="GLYCOGEN BIOSYNTHESIS PROTEIN GLGD"/>
    <property type="match status" value="1"/>
</dbReference>
<evidence type="ECO:0000259" key="8">
    <source>
        <dbReference type="Pfam" id="PF24894"/>
    </source>
</evidence>
<keyword evidence="2" id="KW-0321">Glycogen metabolism</keyword>
<name>A0A369BEI8_9FIRM</name>
<evidence type="ECO:0000259" key="7">
    <source>
        <dbReference type="Pfam" id="PF00483"/>
    </source>
</evidence>
<sequence length="373" mass="42190">MKNVMGIILTGGKNNRLKELSSIRSISAVPVAGKYRAIDFALSSMVNSGITNVGVLTQYSFRSLMDHLGSGKEWDLDRKNDGLFVFPPYLSENDTGWYRGSSDAMFNNITFLKRSNEKYVVIAQGNCIYKVSFDSMLEKHIENKADITIAYREMNNFGEEELSLLGLIKIGDDGKILDLQEKPPHPWTKTGSMGIYIIERELLISLLEESVAHGNYDFVKDIVIRNLGTLNIYGYEYDVYWRSLSTVQMYYRCNMEMLDPEVRRELFIENGKVYTKVKDESPAKYNDEAEVKNSIIGDGCIIEGTVENCVLFRGVTIRKGAVVKDSIIMQGACIEENAILRYAILDKNVVMTQGKSLKGEADWPIIVEKNVRV</sequence>
<dbReference type="InterPro" id="IPR011004">
    <property type="entry name" value="Trimer_LpxA-like_sf"/>
</dbReference>
<evidence type="ECO:0000256" key="4">
    <source>
        <dbReference type="ARBA" id="ARBA00022840"/>
    </source>
</evidence>
<keyword evidence="5" id="KW-0320">Glycogen biosynthesis</keyword>
<keyword evidence="9" id="KW-0808">Transferase</keyword>
<dbReference type="EMBL" id="QPJT01000004">
    <property type="protein sequence ID" value="RCX18887.1"/>
    <property type="molecule type" value="Genomic_DNA"/>
</dbReference>
<keyword evidence="10" id="KW-1185">Reference proteome</keyword>
<dbReference type="Pfam" id="PF00483">
    <property type="entry name" value="NTP_transferase"/>
    <property type="match status" value="1"/>
</dbReference>
<dbReference type="NCBIfam" id="TIGR02092">
    <property type="entry name" value="glgD"/>
    <property type="match status" value="1"/>
</dbReference>
<comment type="similarity">
    <text evidence="1">Belongs to the bacterial/plant glucose-1-phosphate adenylyltransferase family.</text>
</comment>
<dbReference type="CDD" id="cd04651">
    <property type="entry name" value="LbH_G1P_AT_C"/>
    <property type="match status" value="1"/>
</dbReference>
<dbReference type="InterPro" id="IPR011832">
    <property type="entry name" value="GlgDAde_trans"/>
</dbReference>
<comment type="caution">
    <text evidence="9">The sequence shown here is derived from an EMBL/GenBank/DDBJ whole genome shotgun (WGS) entry which is preliminary data.</text>
</comment>
<evidence type="ECO:0000256" key="1">
    <source>
        <dbReference type="ARBA" id="ARBA00010443"/>
    </source>
</evidence>
<dbReference type="Gene3D" id="3.90.550.10">
    <property type="entry name" value="Spore Coat Polysaccharide Biosynthesis Protein SpsA, Chain A"/>
    <property type="match status" value="1"/>
</dbReference>
<dbReference type="RefSeq" id="WP_114296732.1">
    <property type="nucleotide sequence ID" value="NZ_QPJT01000004.1"/>
</dbReference>
<feature type="domain" description="Glucose-1-phosphate adenylyltransferase/Bifunctional protein GlmU-like C-terminal hexapeptide" evidence="8">
    <location>
        <begin position="286"/>
        <end position="355"/>
    </location>
</feature>
<keyword evidence="3" id="KW-0547">Nucleotide-binding</keyword>
<organism evidence="9 10">
    <name type="scientific">Anaerobacterium chartisolvens</name>
    <dbReference type="NCBI Taxonomy" id="1297424"/>
    <lineage>
        <taxon>Bacteria</taxon>
        <taxon>Bacillati</taxon>
        <taxon>Bacillota</taxon>
        <taxon>Clostridia</taxon>
        <taxon>Eubacteriales</taxon>
        <taxon>Oscillospiraceae</taxon>
        <taxon>Anaerobacterium</taxon>
    </lineage>
</organism>
<gene>
    <name evidence="9" type="ORF">DFR58_104158</name>
</gene>
<dbReference type="InterPro" id="IPR005835">
    <property type="entry name" value="NTP_transferase_dom"/>
</dbReference>
<protein>
    <submittedName>
        <fullName evidence="9">Glucose-1-phosphate adenylyltransferase</fullName>
    </submittedName>
</protein>
<dbReference type="PANTHER" id="PTHR43523">
    <property type="entry name" value="GLUCOSE-1-PHOSPHATE ADENYLYLTRANSFERASE-RELATED"/>
    <property type="match status" value="1"/>
</dbReference>